<dbReference type="GO" id="GO:0008999">
    <property type="term" value="F:protein-N-terminal-alanine acetyltransferase activity"/>
    <property type="evidence" value="ECO:0007669"/>
    <property type="project" value="TreeGrafter"/>
</dbReference>
<dbReference type="InterPro" id="IPR000182">
    <property type="entry name" value="GNAT_dom"/>
</dbReference>
<evidence type="ECO:0000313" key="2">
    <source>
        <dbReference type="EMBL" id="HIQ63166.1"/>
    </source>
</evidence>
<dbReference type="Pfam" id="PF13302">
    <property type="entry name" value="Acetyltransf_3"/>
    <property type="match status" value="1"/>
</dbReference>
<dbReference type="EMBL" id="DVFI01000092">
    <property type="protein sequence ID" value="HIQ63166.1"/>
    <property type="molecule type" value="Genomic_DNA"/>
</dbReference>
<dbReference type="SUPFAM" id="SSF55729">
    <property type="entry name" value="Acyl-CoA N-acyltransferases (Nat)"/>
    <property type="match status" value="1"/>
</dbReference>
<accession>A0A9D0YXE3</accession>
<dbReference type="InterPro" id="IPR051531">
    <property type="entry name" value="N-acetyltransferase"/>
</dbReference>
<dbReference type="AlphaFoldDB" id="A0A9D0YXE3"/>
<protein>
    <submittedName>
        <fullName evidence="2">GNAT family N-acetyltransferase</fullName>
    </submittedName>
</protein>
<organism evidence="2 3">
    <name type="scientific">Candidatus Avichristensenella intestinipullorum</name>
    <dbReference type="NCBI Taxonomy" id="2840693"/>
    <lineage>
        <taxon>Bacteria</taxon>
        <taxon>Bacillati</taxon>
        <taxon>Bacillota</taxon>
        <taxon>Clostridia</taxon>
        <taxon>Candidatus Avichristensenella</taxon>
    </lineage>
</organism>
<dbReference type="PANTHER" id="PTHR43792:SF9">
    <property type="entry name" value="RIBOSOMAL-PROTEIN-ALANINE ACETYLTRANSFERASE"/>
    <property type="match status" value="1"/>
</dbReference>
<proteinExistence type="predicted"/>
<dbReference type="InterPro" id="IPR016181">
    <property type="entry name" value="Acyl_CoA_acyltransferase"/>
</dbReference>
<name>A0A9D0YXE3_9FIRM</name>
<feature type="domain" description="N-acetyltransferase" evidence="1">
    <location>
        <begin position="19"/>
        <end position="184"/>
    </location>
</feature>
<dbReference type="PANTHER" id="PTHR43792">
    <property type="entry name" value="GNAT FAMILY, PUTATIVE (AFU_ORTHOLOGUE AFUA_3G00765)-RELATED-RELATED"/>
    <property type="match status" value="1"/>
</dbReference>
<dbReference type="GO" id="GO:0005737">
    <property type="term" value="C:cytoplasm"/>
    <property type="evidence" value="ECO:0007669"/>
    <property type="project" value="TreeGrafter"/>
</dbReference>
<gene>
    <name evidence="2" type="ORF">IAA66_06210</name>
</gene>
<sequence length="188" mass="22430">MMFGEPIFSRLPQLGTDRLILRRMTMADAQDIFAYSRDPEVSRYVLWDAHRSIHDSRAYLRYLQRQYRNNDPSSWGIQLRETGHIIGTIGYMWWNQEYRSAEVGYSLSRAYWNRGLMTEALREVIRFGFDRMLLHRIEAQHEVENPASGRVMEKAGMRREGVLRGRLYNKGKYVDVVLYAILREDRRF</sequence>
<dbReference type="Gene3D" id="3.40.630.30">
    <property type="match status" value="1"/>
</dbReference>
<comment type="caution">
    <text evidence="2">The sequence shown here is derived from an EMBL/GenBank/DDBJ whole genome shotgun (WGS) entry which is preliminary data.</text>
</comment>
<dbReference type="Proteomes" id="UP000886819">
    <property type="component" value="Unassembled WGS sequence"/>
</dbReference>
<evidence type="ECO:0000259" key="1">
    <source>
        <dbReference type="PROSITE" id="PS51186"/>
    </source>
</evidence>
<evidence type="ECO:0000313" key="3">
    <source>
        <dbReference type="Proteomes" id="UP000886819"/>
    </source>
</evidence>
<dbReference type="PROSITE" id="PS51186">
    <property type="entry name" value="GNAT"/>
    <property type="match status" value="1"/>
</dbReference>
<reference evidence="2" key="2">
    <citation type="journal article" date="2021" name="PeerJ">
        <title>Extensive microbial diversity within the chicken gut microbiome revealed by metagenomics and culture.</title>
        <authorList>
            <person name="Gilroy R."/>
            <person name="Ravi A."/>
            <person name="Getino M."/>
            <person name="Pursley I."/>
            <person name="Horton D.L."/>
            <person name="Alikhan N.F."/>
            <person name="Baker D."/>
            <person name="Gharbi K."/>
            <person name="Hall N."/>
            <person name="Watson M."/>
            <person name="Adriaenssens E.M."/>
            <person name="Foster-Nyarko E."/>
            <person name="Jarju S."/>
            <person name="Secka A."/>
            <person name="Antonio M."/>
            <person name="Oren A."/>
            <person name="Chaudhuri R.R."/>
            <person name="La Ragione R."/>
            <person name="Hildebrand F."/>
            <person name="Pallen M.J."/>
        </authorList>
    </citation>
    <scope>NUCLEOTIDE SEQUENCE</scope>
    <source>
        <strain evidence="2">ChiHile30-977</strain>
    </source>
</reference>
<reference evidence="2" key="1">
    <citation type="submission" date="2020-10" db="EMBL/GenBank/DDBJ databases">
        <authorList>
            <person name="Gilroy R."/>
        </authorList>
    </citation>
    <scope>NUCLEOTIDE SEQUENCE</scope>
    <source>
        <strain evidence="2">ChiHile30-977</strain>
    </source>
</reference>